<dbReference type="PRINTS" id="PR00344">
    <property type="entry name" value="BCTRLSENSOR"/>
</dbReference>
<feature type="transmembrane region" description="Helical" evidence="6">
    <location>
        <begin position="150"/>
        <end position="173"/>
    </location>
</feature>
<dbReference type="Gene3D" id="3.30.565.10">
    <property type="entry name" value="Histidine kinase-like ATPase, C-terminal domain"/>
    <property type="match status" value="1"/>
</dbReference>
<reference evidence="9" key="1">
    <citation type="submission" date="2018-05" db="EMBL/GenBank/DDBJ databases">
        <authorList>
            <person name="Liu B.-T."/>
        </authorList>
    </citation>
    <scope>NUCLEOTIDE SEQUENCE [LARGE SCALE GENOMIC DNA]</scope>
    <source>
        <strain evidence="9">WD6-1</strain>
    </source>
</reference>
<dbReference type="FunFam" id="3.30.565.10:FF:000006">
    <property type="entry name" value="Sensor histidine kinase WalK"/>
    <property type="match status" value="1"/>
</dbReference>
<dbReference type="Proteomes" id="UP000245168">
    <property type="component" value="Unassembled WGS sequence"/>
</dbReference>
<protein>
    <recommendedName>
        <fullName evidence="2">histidine kinase</fullName>
        <ecNumber evidence="2">2.7.13.3</ecNumber>
    </recommendedName>
</protein>
<dbReference type="InterPro" id="IPR003594">
    <property type="entry name" value="HATPase_dom"/>
</dbReference>
<dbReference type="InterPro" id="IPR036890">
    <property type="entry name" value="HATPase_C_sf"/>
</dbReference>
<dbReference type="OrthoDB" id="9774458at2"/>
<dbReference type="RefSeq" id="WP_109253235.1">
    <property type="nucleotide sequence ID" value="NZ_QEXV01000004.1"/>
</dbReference>
<organism evidence="8 9">
    <name type="scientific">Marinicauda salina</name>
    <dbReference type="NCBI Taxonomy" id="2135793"/>
    <lineage>
        <taxon>Bacteria</taxon>
        <taxon>Pseudomonadati</taxon>
        <taxon>Pseudomonadota</taxon>
        <taxon>Alphaproteobacteria</taxon>
        <taxon>Maricaulales</taxon>
        <taxon>Maricaulaceae</taxon>
        <taxon>Marinicauda</taxon>
    </lineage>
</organism>
<keyword evidence="9" id="KW-1185">Reference proteome</keyword>
<dbReference type="SUPFAM" id="SSF55874">
    <property type="entry name" value="ATPase domain of HSP90 chaperone/DNA topoisomerase II/histidine kinase"/>
    <property type="match status" value="1"/>
</dbReference>
<comment type="caution">
    <text evidence="8">The sequence shown here is derived from an EMBL/GenBank/DDBJ whole genome shotgun (WGS) entry which is preliminary data.</text>
</comment>
<evidence type="ECO:0000259" key="7">
    <source>
        <dbReference type="PROSITE" id="PS50109"/>
    </source>
</evidence>
<feature type="transmembrane region" description="Helical" evidence="6">
    <location>
        <begin position="75"/>
        <end position="93"/>
    </location>
</feature>
<dbReference type="InterPro" id="IPR036097">
    <property type="entry name" value="HisK_dim/P_sf"/>
</dbReference>
<keyword evidence="3" id="KW-0597">Phosphoprotein</keyword>
<keyword evidence="6" id="KW-0812">Transmembrane</keyword>
<gene>
    <name evidence="8" type="ORF">DDZ18_09915</name>
</gene>
<keyword evidence="5 8" id="KW-0418">Kinase</keyword>
<evidence type="ECO:0000256" key="3">
    <source>
        <dbReference type="ARBA" id="ARBA00022553"/>
    </source>
</evidence>
<dbReference type="PANTHER" id="PTHR43047:SF72">
    <property type="entry name" value="OSMOSENSING HISTIDINE PROTEIN KINASE SLN1"/>
    <property type="match status" value="1"/>
</dbReference>
<dbReference type="CDD" id="cd16922">
    <property type="entry name" value="HATPase_EvgS-ArcB-TorS-like"/>
    <property type="match status" value="1"/>
</dbReference>
<dbReference type="SMART" id="SM00388">
    <property type="entry name" value="HisKA"/>
    <property type="match status" value="1"/>
</dbReference>
<keyword evidence="6" id="KW-1133">Transmembrane helix</keyword>
<feature type="transmembrane region" description="Helical" evidence="6">
    <location>
        <begin position="44"/>
        <end position="63"/>
    </location>
</feature>
<dbReference type="Pfam" id="PF02518">
    <property type="entry name" value="HATPase_c"/>
    <property type="match status" value="1"/>
</dbReference>
<proteinExistence type="predicted"/>
<keyword evidence="6" id="KW-0472">Membrane</keyword>
<accession>A0A2U2BSL8</accession>
<feature type="transmembrane region" description="Helical" evidence="6">
    <location>
        <begin position="124"/>
        <end position="144"/>
    </location>
</feature>
<evidence type="ECO:0000256" key="4">
    <source>
        <dbReference type="ARBA" id="ARBA00022679"/>
    </source>
</evidence>
<dbReference type="GO" id="GO:0000155">
    <property type="term" value="F:phosphorelay sensor kinase activity"/>
    <property type="evidence" value="ECO:0007669"/>
    <property type="project" value="InterPro"/>
</dbReference>
<dbReference type="EMBL" id="QEXV01000004">
    <property type="protein sequence ID" value="PWE17011.1"/>
    <property type="molecule type" value="Genomic_DNA"/>
</dbReference>
<dbReference type="InterPro" id="IPR005467">
    <property type="entry name" value="His_kinase_dom"/>
</dbReference>
<dbReference type="InterPro" id="IPR003661">
    <property type="entry name" value="HisK_dim/P_dom"/>
</dbReference>
<keyword evidence="4" id="KW-0808">Transferase</keyword>
<comment type="catalytic activity">
    <reaction evidence="1">
        <text>ATP + protein L-histidine = ADP + protein N-phospho-L-histidine.</text>
        <dbReference type="EC" id="2.7.13.3"/>
    </reaction>
</comment>
<dbReference type="AlphaFoldDB" id="A0A2U2BSL8"/>
<evidence type="ECO:0000256" key="1">
    <source>
        <dbReference type="ARBA" id="ARBA00000085"/>
    </source>
</evidence>
<sequence>MAHFAPGFRRLVDRSAGRLVHLLWLAGTLSAAIGAGALQEQSLAAVAGWSAVILPGAVGIALAGRTLMRRDAARFALTLAWTAPAIAASAVFGGALSPAAPLFLAGPAAMAASAGVAEVRVSAVISATCFLLLAAASWFGPAGVGAGSALIAGAGPIVLYSGFLAACALVAGWRGTGRLNAARTTVRRLTPAAEALEHAPAPLIACTRDGEIAAASRSLRRLIPGAPRNLAGLPLSAFAIDETEAGLVRAGLDSAGGGGSVDGGAFSFRVRGADGEPVALDARAATAGAGLVVHIDRDGAARARLEAERDEALASSRAKSEFLASVSHELRTPLNAIIGFSEVMSQRLFGPLPARYAEYADLIHESGRHLLDLIGDVLDMSKIEADKYEIAPERFDARDVVETCAQMVRLRAEDRCLVLTTDIGDAALEVEADRKAVRQILLNLLSNAIKFTPEGGAVAVMARVQGADLVLAVGDSGVGIEPEALARIGDPYAQARSARESAERGTGLGLSLVRSLAGMHGGEMSVQSAPGEGTTVTVRLPVVAEAEIAPIRPLEVHERIRMAQEAGRDIASGDDAQLAS</sequence>
<dbReference type="PANTHER" id="PTHR43047">
    <property type="entry name" value="TWO-COMPONENT HISTIDINE PROTEIN KINASE"/>
    <property type="match status" value="1"/>
</dbReference>
<name>A0A2U2BSL8_9PROT</name>
<evidence type="ECO:0000313" key="9">
    <source>
        <dbReference type="Proteomes" id="UP000245168"/>
    </source>
</evidence>
<dbReference type="CDD" id="cd00082">
    <property type="entry name" value="HisKA"/>
    <property type="match status" value="1"/>
</dbReference>
<evidence type="ECO:0000256" key="2">
    <source>
        <dbReference type="ARBA" id="ARBA00012438"/>
    </source>
</evidence>
<evidence type="ECO:0000256" key="5">
    <source>
        <dbReference type="ARBA" id="ARBA00022777"/>
    </source>
</evidence>
<feature type="domain" description="Histidine kinase" evidence="7">
    <location>
        <begin position="325"/>
        <end position="544"/>
    </location>
</feature>
<evidence type="ECO:0000256" key="6">
    <source>
        <dbReference type="SAM" id="Phobius"/>
    </source>
</evidence>
<dbReference type="GO" id="GO:0009927">
    <property type="term" value="F:histidine phosphotransfer kinase activity"/>
    <property type="evidence" value="ECO:0007669"/>
    <property type="project" value="TreeGrafter"/>
</dbReference>
<dbReference type="Pfam" id="PF00512">
    <property type="entry name" value="HisKA"/>
    <property type="match status" value="1"/>
</dbReference>
<dbReference type="Gene3D" id="1.10.287.130">
    <property type="match status" value="1"/>
</dbReference>
<feature type="transmembrane region" description="Helical" evidence="6">
    <location>
        <begin position="19"/>
        <end position="38"/>
    </location>
</feature>
<dbReference type="GO" id="GO:0005886">
    <property type="term" value="C:plasma membrane"/>
    <property type="evidence" value="ECO:0007669"/>
    <property type="project" value="TreeGrafter"/>
</dbReference>
<dbReference type="EC" id="2.7.13.3" evidence="2"/>
<dbReference type="PROSITE" id="PS50109">
    <property type="entry name" value="HIS_KIN"/>
    <property type="match status" value="1"/>
</dbReference>
<evidence type="ECO:0000313" key="8">
    <source>
        <dbReference type="EMBL" id="PWE17011.1"/>
    </source>
</evidence>
<dbReference type="SUPFAM" id="SSF47384">
    <property type="entry name" value="Homodimeric domain of signal transducing histidine kinase"/>
    <property type="match status" value="1"/>
</dbReference>
<dbReference type="InterPro" id="IPR004358">
    <property type="entry name" value="Sig_transdc_His_kin-like_C"/>
</dbReference>
<dbReference type="SMART" id="SM00387">
    <property type="entry name" value="HATPase_c"/>
    <property type="match status" value="1"/>
</dbReference>